<dbReference type="RefSeq" id="WP_331809496.1">
    <property type="nucleotide sequence ID" value="NZ_JAZHOU010000002.1"/>
</dbReference>
<feature type="chain" id="PRO_5047260138" description="Pesticidal crystal protein Cry22Aa Ig-like domain-containing protein" evidence="1">
    <location>
        <begin position="23"/>
        <end position="140"/>
    </location>
</feature>
<name>A0ABU7W422_9FLAO</name>
<dbReference type="EMBL" id="JAZHOU010000002">
    <property type="protein sequence ID" value="MEF3078718.1"/>
    <property type="molecule type" value="Genomic_DNA"/>
</dbReference>
<keyword evidence="3" id="KW-1185">Reference proteome</keyword>
<feature type="signal peptide" evidence="1">
    <location>
        <begin position="1"/>
        <end position="22"/>
    </location>
</feature>
<proteinExistence type="predicted"/>
<comment type="caution">
    <text evidence="2">The sequence shown here is derived from an EMBL/GenBank/DDBJ whole genome shotgun (WGS) entry which is preliminary data.</text>
</comment>
<dbReference type="Gene3D" id="2.60.40.10">
    <property type="entry name" value="Immunoglobulins"/>
    <property type="match status" value="1"/>
</dbReference>
<dbReference type="Proteomes" id="UP001356704">
    <property type="component" value="Unassembled WGS sequence"/>
</dbReference>
<evidence type="ECO:0000313" key="2">
    <source>
        <dbReference type="EMBL" id="MEF3078718.1"/>
    </source>
</evidence>
<sequence>MKKTIFLSALVAIGITFTNCSSDDDSNADTTAPTISIQSPDLNQTYSTDLGNGLGPELVNLTAQGVDETRISTMKLTVTNSDGTIVLEDNAESTPNSDTQLLISENFSTTNAGTYNVVFTATDASGNVATSNPRTFTYED</sequence>
<reference evidence="2 3" key="1">
    <citation type="submission" date="2024-02" db="EMBL/GenBank/DDBJ databases">
        <title>Winogradskyella poriferorum JCM 12885.</title>
        <authorList>
            <person name="Zhang D.-F."/>
            <person name="Fu Z.-Y."/>
        </authorList>
    </citation>
    <scope>NUCLEOTIDE SEQUENCE [LARGE SCALE GENOMIC DNA]</scope>
    <source>
        <strain evidence="2 3">JCM 12885</strain>
    </source>
</reference>
<evidence type="ECO:0000313" key="3">
    <source>
        <dbReference type="Proteomes" id="UP001356704"/>
    </source>
</evidence>
<evidence type="ECO:0000256" key="1">
    <source>
        <dbReference type="SAM" id="SignalP"/>
    </source>
</evidence>
<keyword evidence="1" id="KW-0732">Signal</keyword>
<protein>
    <recommendedName>
        <fullName evidence="4">Pesticidal crystal protein Cry22Aa Ig-like domain-containing protein</fullName>
    </recommendedName>
</protein>
<organism evidence="2 3">
    <name type="scientific">Winogradskyella poriferorum</name>
    <dbReference type="NCBI Taxonomy" id="307627"/>
    <lineage>
        <taxon>Bacteria</taxon>
        <taxon>Pseudomonadati</taxon>
        <taxon>Bacteroidota</taxon>
        <taxon>Flavobacteriia</taxon>
        <taxon>Flavobacteriales</taxon>
        <taxon>Flavobacteriaceae</taxon>
        <taxon>Winogradskyella</taxon>
    </lineage>
</organism>
<accession>A0ABU7W422</accession>
<gene>
    <name evidence="2" type="ORF">V1468_06875</name>
</gene>
<evidence type="ECO:0008006" key="4">
    <source>
        <dbReference type="Google" id="ProtNLM"/>
    </source>
</evidence>
<dbReference type="InterPro" id="IPR013783">
    <property type="entry name" value="Ig-like_fold"/>
</dbReference>